<feature type="domain" description="Doubled CXXCH motif" evidence="2">
    <location>
        <begin position="424"/>
        <end position="474"/>
    </location>
</feature>
<name>A0A3B1BC63_9ZZZZ</name>
<accession>A0A3B1BC63</accession>
<organism evidence="4">
    <name type="scientific">hydrothermal vent metagenome</name>
    <dbReference type="NCBI Taxonomy" id="652676"/>
    <lineage>
        <taxon>unclassified sequences</taxon>
        <taxon>metagenomes</taxon>
        <taxon>ecological metagenomes</taxon>
    </lineage>
</organism>
<evidence type="ECO:0000256" key="1">
    <source>
        <dbReference type="ARBA" id="ARBA00022729"/>
    </source>
</evidence>
<dbReference type="AlphaFoldDB" id="A0A3B1BC63"/>
<dbReference type="InterPro" id="IPR051829">
    <property type="entry name" value="Multiheme_Cytochr_ET"/>
</dbReference>
<feature type="domain" description="Doubled CXXCH motif" evidence="2">
    <location>
        <begin position="176"/>
        <end position="208"/>
    </location>
</feature>
<evidence type="ECO:0000259" key="2">
    <source>
        <dbReference type="Pfam" id="PF09699"/>
    </source>
</evidence>
<proteinExistence type="predicted"/>
<dbReference type="InterPro" id="IPR054337">
    <property type="entry name" value="Mtrc-MtrF-like_dom_II/IV"/>
</dbReference>
<gene>
    <name evidence="4" type="ORF">MNBD_IGNAVI01-2060</name>
</gene>
<evidence type="ECO:0000313" key="4">
    <source>
        <dbReference type="EMBL" id="VAX15789.1"/>
    </source>
</evidence>
<reference evidence="4" key="1">
    <citation type="submission" date="2018-06" db="EMBL/GenBank/DDBJ databases">
        <authorList>
            <person name="Zhirakovskaya E."/>
        </authorList>
    </citation>
    <scope>NUCLEOTIDE SEQUENCE</scope>
</reference>
<dbReference type="SUPFAM" id="SSF48695">
    <property type="entry name" value="Multiheme cytochromes"/>
    <property type="match status" value="2"/>
</dbReference>
<sequence>MTKNNILPYIISVLLIVNFSIKGQNLASTVHNLSVSGPGNVKANSETELCVFCHTPHNSSPRAPLWNRSDPGVSYTLYNSSTSEATIGQPDGASILCLSCHDGTIAIGSVLSRTSDIGFNNGVTTMPLGPTNLSTDLSDDHPISFIYNSALALSDGQLHDPSTLPPSITLENEKLQCISCHDPHKNDFTNFLVEDTKYSNLCNACHNRTNWNASSHKTSTATWNGNGVDPWPRSSYTTVAENACESCHNPHNASSSQRLLNYSKDEDNCIVCHNGNVASQDIQSQLVKPYKHDVYLYDQLHDPIESGAVTTKHVECQDCHEPHQANDNTASAPLASGQLTGVKGVNTAGNSIDPIQYQYELCYKCHADSPDKPGSPTSRQIEQDNVRLEFDVNNPSYHPIEAAGVNSNVRSLISPLTEASIIYCTDCHASDGTGSPKGPHGSIYPQILKFEYVRVDGTAESYQNYELCYQCHDRNTIINRMGGRFYRRVHNKHIIGEDISCNSCHDPHGISSSQGNSTNNTHLINFNISVVSPVNGRLEFVDRGSYTGSCYLICHGETHNPKTY</sequence>
<dbReference type="EMBL" id="UOGD01000031">
    <property type="protein sequence ID" value="VAX15789.1"/>
    <property type="molecule type" value="Genomic_DNA"/>
</dbReference>
<dbReference type="Gene3D" id="1.10.1130.10">
    <property type="entry name" value="Flavocytochrome C3, Chain A"/>
    <property type="match status" value="3"/>
</dbReference>
<keyword evidence="1" id="KW-0732">Signal</keyword>
<dbReference type="InterPro" id="IPR036280">
    <property type="entry name" value="Multihaem_cyt_sf"/>
</dbReference>
<feature type="domain" description="Outer membrane cytochrome MtrC/MtrF-like" evidence="3">
    <location>
        <begin position="238"/>
        <end position="369"/>
    </location>
</feature>
<dbReference type="Pfam" id="PF09699">
    <property type="entry name" value="Paired_CXXCH_1"/>
    <property type="match status" value="2"/>
</dbReference>
<dbReference type="InterPro" id="IPR010177">
    <property type="entry name" value="Paired_CXXCH_1"/>
</dbReference>
<protein>
    <submittedName>
        <fullName evidence="4">Cytochrome c family protein</fullName>
    </submittedName>
</protein>
<evidence type="ECO:0000259" key="3">
    <source>
        <dbReference type="Pfam" id="PF22113"/>
    </source>
</evidence>
<dbReference type="PANTHER" id="PTHR35038">
    <property type="entry name" value="DISSIMILATORY SULFITE REDUCTASE SIRA"/>
    <property type="match status" value="1"/>
</dbReference>
<dbReference type="Pfam" id="PF22113">
    <property type="entry name" value="Mtrc-MtrF_II-IV_dom"/>
    <property type="match status" value="1"/>
</dbReference>